<dbReference type="HOGENOM" id="CLU_1496999_0_0_1"/>
<dbReference type="EMBL" id="KI299144">
    <property type="protein sequence ID" value="ERZ97971.1"/>
    <property type="molecule type" value="Genomic_DNA"/>
</dbReference>
<sequence>MSKTHYTVQQPCHQQRFLALNYQIIFSVLLVEKGSKIQKVVFQVSGYGSRQTREISTTYTCLCPAPNILPIASLSRFHSITISPYLYLLNDFFGFTVELAFWMVDNAKGLVSTCDCLLRNKGYLVLIESQFSLNCLFVNIFEVKAFLENGCTIWKRVFMFLLLKIVERLWERQAYPYRKK</sequence>
<organism evidence="1">
    <name type="scientific">Rhizophagus irregularis (strain DAOM 181602 / DAOM 197198 / MUCL 43194)</name>
    <name type="common">Arbuscular mycorrhizal fungus</name>
    <name type="synonym">Glomus intraradices</name>
    <dbReference type="NCBI Taxonomy" id="747089"/>
    <lineage>
        <taxon>Eukaryota</taxon>
        <taxon>Fungi</taxon>
        <taxon>Fungi incertae sedis</taxon>
        <taxon>Mucoromycota</taxon>
        <taxon>Glomeromycotina</taxon>
        <taxon>Glomeromycetes</taxon>
        <taxon>Glomerales</taxon>
        <taxon>Glomeraceae</taxon>
        <taxon>Rhizophagus</taxon>
    </lineage>
</organism>
<evidence type="ECO:0000313" key="1">
    <source>
        <dbReference type="EMBL" id="ERZ97971.1"/>
    </source>
</evidence>
<name>U9SSA2_RHIID</name>
<dbReference type="AlphaFoldDB" id="U9SSA2"/>
<reference evidence="1" key="1">
    <citation type="submission" date="2013-07" db="EMBL/GenBank/DDBJ databases">
        <title>The genome of an arbuscular mycorrhizal fungus provides insights into the evolution of the oldest plant symbiosis.</title>
        <authorList>
            <consortium name="DOE Joint Genome Institute"/>
            <person name="Tisserant E."/>
            <person name="Malbreil M."/>
            <person name="Kuo A."/>
            <person name="Kohler A."/>
            <person name="Symeonidi A."/>
            <person name="Balestrini R."/>
            <person name="Charron P."/>
            <person name="Duensing N."/>
            <person name="Frei-dit-Frey N."/>
            <person name="Gianinazzi-Pearson V."/>
            <person name="Gilbert B."/>
            <person name="Handa Y."/>
            <person name="Hijri M."/>
            <person name="Kaul R."/>
            <person name="Kawaguchi M."/>
            <person name="Krajinski F."/>
            <person name="Lammers P."/>
            <person name="Lapierre D."/>
            <person name="Masclaux F.G."/>
            <person name="Murat C."/>
            <person name="Morin E."/>
            <person name="Ndikumana S."/>
            <person name="Pagni M."/>
            <person name="Petitpierre D."/>
            <person name="Requena N."/>
            <person name="Rosikiewicz P."/>
            <person name="Riley R."/>
            <person name="Saito K."/>
            <person name="San Clemente H."/>
            <person name="Shapiro H."/>
            <person name="van Tuinen D."/>
            <person name="Becard G."/>
            <person name="Bonfante P."/>
            <person name="Paszkowski U."/>
            <person name="Shachar-Hill Y."/>
            <person name="Young J.P."/>
            <person name="Sanders I.R."/>
            <person name="Henrissat B."/>
            <person name="Rensing S.A."/>
            <person name="Grigoriev I.V."/>
            <person name="Corradi N."/>
            <person name="Roux C."/>
            <person name="Martin F."/>
        </authorList>
    </citation>
    <scope>NUCLEOTIDE SEQUENCE</scope>
    <source>
        <strain evidence="1">DAOM 197198</strain>
    </source>
</reference>
<gene>
    <name evidence="1" type="ORF">GLOINDRAFT_329942</name>
</gene>
<proteinExistence type="predicted"/>
<accession>U9SSA2</accession>
<protein>
    <submittedName>
        <fullName evidence="1">Uncharacterized protein</fullName>
    </submittedName>
</protein>